<reference evidence="2" key="1">
    <citation type="submission" date="2022-11" db="UniProtKB">
        <authorList>
            <consortium name="WormBaseParasite"/>
        </authorList>
    </citation>
    <scope>IDENTIFICATION</scope>
</reference>
<dbReference type="WBParaSite" id="nRc.2.0.1.t40442-RA">
    <property type="protein sequence ID" value="nRc.2.0.1.t40442-RA"/>
    <property type="gene ID" value="nRc.2.0.1.g40442"/>
</dbReference>
<accession>A0A915KNM6</accession>
<evidence type="ECO:0000313" key="1">
    <source>
        <dbReference type="Proteomes" id="UP000887565"/>
    </source>
</evidence>
<sequence>APLCICINRATNNQFKAVEVEKSSPTVHIAALKYCGHSAKCFLLSASLCSHDFVLGPNQIGINLKQFPQQ</sequence>
<dbReference type="AlphaFoldDB" id="A0A915KNM6"/>
<evidence type="ECO:0000313" key="2">
    <source>
        <dbReference type="WBParaSite" id="nRc.2.0.1.t40442-RA"/>
    </source>
</evidence>
<protein>
    <submittedName>
        <fullName evidence="2">Uncharacterized protein</fullName>
    </submittedName>
</protein>
<name>A0A915KNM6_ROMCU</name>
<keyword evidence="1" id="KW-1185">Reference proteome</keyword>
<proteinExistence type="predicted"/>
<dbReference type="Proteomes" id="UP000887565">
    <property type="component" value="Unplaced"/>
</dbReference>
<organism evidence="1 2">
    <name type="scientific">Romanomermis culicivorax</name>
    <name type="common">Nematode worm</name>
    <dbReference type="NCBI Taxonomy" id="13658"/>
    <lineage>
        <taxon>Eukaryota</taxon>
        <taxon>Metazoa</taxon>
        <taxon>Ecdysozoa</taxon>
        <taxon>Nematoda</taxon>
        <taxon>Enoplea</taxon>
        <taxon>Dorylaimia</taxon>
        <taxon>Mermithida</taxon>
        <taxon>Mermithoidea</taxon>
        <taxon>Mermithidae</taxon>
        <taxon>Romanomermis</taxon>
    </lineage>
</organism>